<evidence type="ECO:0000313" key="2">
    <source>
        <dbReference type="Proteomes" id="UP000199169"/>
    </source>
</evidence>
<sequence length="102" mass="10855">MFSPGWPVGYVLAGSDRTPLAARPMAIIAQLAVGSSHRELWVTDRCTLALARHARSLRLPGSCISTASSSEALSRPTPAALPSDRQRWRLAASSTGINELAD</sequence>
<dbReference type="STRING" id="1860102.ACCAA_920029"/>
<organism evidence="1 2">
    <name type="scientific">Candidatus Accumulibacter aalborgensis</name>
    <dbReference type="NCBI Taxonomy" id="1860102"/>
    <lineage>
        <taxon>Bacteria</taxon>
        <taxon>Pseudomonadati</taxon>
        <taxon>Pseudomonadota</taxon>
        <taxon>Betaproteobacteria</taxon>
        <taxon>Candidatus Accumulibacter</taxon>
    </lineage>
</organism>
<protein>
    <submittedName>
        <fullName evidence="1">Uncharacterized protein</fullName>
    </submittedName>
</protein>
<gene>
    <name evidence="1" type="ORF">ACCAA_920029</name>
</gene>
<dbReference type="AlphaFoldDB" id="A0A1A8XZ80"/>
<reference evidence="1 2" key="1">
    <citation type="submission" date="2016-06" db="EMBL/GenBank/DDBJ databases">
        <authorList>
            <person name="Kjaerup R.B."/>
            <person name="Dalgaard T.S."/>
            <person name="Juul-Madsen H.R."/>
        </authorList>
    </citation>
    <scope>NUCLEOTIDE SEQUENCE [LARGE SCALE GENOMIC DNA]</scope>
    <source>
        <strain evidence="1">3</strain>
    </source>
</reference>
<proteinExistence type="predicted"/>
<evidence type="ECO:0000313" key="1">
    <source>
        <dbReference type="EMBL" id="SBT10250.1"/>
    </source>
</evidence>
<keyword evidence="2" id="KW-1185">Reference proteome</keyword>
<dbReference type="EMBL" id="FLQX01000174">
    <property type="protein sequence ID" value="SBT10250.1"/>
    <property type="molecule type" value="Genomic_DNA"/>
</dbReference>
<dbReference type="Proteomes" id="UP000199169">
    <property type="component" value="Unassembled WGS sequence"/>
</dbReference>
<name>A0A1A8XZ80_9PROT</name>
<accession>A0A1A8XZ80</accession>